<dbReference type="GO" id="GO:0008270">
    <property type="term" value="F:zinc ion binding"/>
    <property type="evidence" value="ECO:0007669"/>
    <property type="project" value="UniProtKB-KW"/>
</dbReference>
<proteinExistence type="predicted"/>
<dbReference type="PROSITE" id="PS50089">
    <property type="entry name" value="ZF_RING_2"/>
    <property type="match status" value="1"/>
</dbReference>
<dbReference type="Proteomes" id="UP000332933">
    <property type="component" value="Unassembled WGS sequence"/>
</dbReference>
<dbReference type="SMART" id="SM00184">
    <property type="entry name" value="RING"/>
    <property type="match status" value="1"/>
</dbReference>
<dbReference type="SUPFAM" id="SSF50978">
    <property type="entry name" value="WD40 repeat-like"/>
    <property type="match status" value="1"/>
</dbReference>
<evidence type="ECO:0000313" key="5">
    <source>
        <dbReference type="EMBL" id="VFU01521.1"/>
    </source>
</evidence>
<sequence>MADDGDAGKAAAAPPRRRMKPLLLYEELLLGGAHTSGPGAKRFTCVDVCARFLACGANNGSVYIFARSQKKQGNSTVQFRLLKMIAPPSATNDRHQDPVTCLSFCPAQRFLVVGTSKGAVYAISLLDPARIGEKIEFSHPLHHGFSVTVLLWDDAGARLFSACLGGTVAQTTIRAGVSAIFGSTNTEFLLKEDTSIVQLDISPKDLLLVSSQTRVLILDLSAAENNGVVQVGSKLRQGNFGGCFYVDPDDKQCKVFSTRPGKRVWVGDPASGTVSSTLRFSMNVPPTLFFQGPNLPPGEDISVKNLNLSNVHLFKYIHESMDLTPDLPQLISWSPNSSAIFLIDPIGVEIVEWHLDLGVIHDLKVLDASVFAVLHGDPAKIAIIRACAAVEFMEIAVSNDLQKSIELAVTYNIHDLSLLLNLQCKWMEHVKQHPEDESKLSPEILVDLEALIDTAATLLHENTRPPELDIAPPHVVFKQRREGTMASSPAADAAAEPISLKINFFLEKPPLYESVHAANGVIEMGSTMPKRTATIGELAVQDKVVDEAWRAQHLPPPSEVQLKPPTLFGEVDLEMHLTQATSQLVSFLPEKYFGKAASTDVLVDEDVEFPPFDPDVVPVPVDPTLRSVLKLAMAVDQSDDLRLIVPESQEPTGDEVFNPFSDQEVVLEAIARDLFATELQFQSKRPLAQTLHLAAEASPMHTPLSTPKPSPRPKRQHLAPTPMKRPRSMSETKKQLIQRTVSKQIGVYPAAHVQQKWFLQGTMVESADLQAVFGRPLADVQIEYGKLVQAAAAQLNLWPSAALTRMAACLTNAYVSQGSLDDALDCLKAYLSCFDPTMDVALIQKRKQIEAIKKSKMAAVQPAAADDEELPLTRSDWTFVRLLVSFYGLLLGPVVVEAVTPASANVIPELGVGYRVDPAAYTSVASEADLEAFLTKYGNYLNVDWAAQICSAQEYAHALTIVLNLAITSESLATECDDLLNKVAENKPVELPNAASSSLCVCLHLLNVLLKKRTTQTIDWCIDLYPRITPWNVQWALFGASVTFDKTSAAYMAYLTTLFQRNPSVGADSALMDQWLAMHFAQLQAEDVLVAFLRDPATYALDHDAVSALCLEHGQWKCMLQLVLNTLVKAETRAAGIVDLRKMVYSMLQSEGRLSMLSSIFEDMMQLDAPEALFACILEEVEAYMQDAADATTDKKTYVAILHALFDACGLVLGLQLLRSCPTLVAVAPLQLYQALMQMQSLQNEHTDQVTHMLEDIDTYIWSCSRSHHMGFAPQVEAMFRMECGYYSEWTPKPIEDPLPDDELVKAAPPPGMRQFFESRSNDWGGEIQLHDWHCVLCDLPVVYFGGDDRNLDAILLSCGHAFHSSCLPDRTCPICLVENFRFGSSELS</sequence>
<evidence type="ECO:0000259" key="3">
    <source>
        <dbReference type="PROSITE" id="PS50089"/>
    </source>
</evidence>
<dbReference type="InterPro" id="IPR036322">
    <property type="entry name" value="WD40_repeat_dom_sf"/>
</dbReference>
<dbReference type="Gene3D" id="2.130.10.10">
    <property type="entry name" value="YVTN repeat-like/Quinoprotein amine dehydrogenase"/>
    <property type="match status" value="1"/>
</dbReference>
<evidence type="ECO:0000313" key="6">
    <source>
        <dbReference type="Proteomes" id="UP000332933"/>
    </source>
</evidence>
<name>A0A485LS98_9STRA</name>
<reference evidence="5 6" key="1">
    <citation type="submission" date="2019-03" db="EMBL/GenBank/DDBJ databases">
        <authorList>
            <person name="Gaulin E."/>
            <person name="Dumas B."/>
        </authorList>
    </citation>
    <scope>NUCLEOTIDE SEQUENCE [LARGE SCALE GENOMIC DNA]</scope>
    <source>
        <strain evidence="5">CBS 568.67</strain>
    </source>
</reference>
<evidence type="ECO:0000256" key="2">
    <source>
        <dbReference type="SAM" id="MobiDB-lite"/>
    </source>
</evidence>
<keyword evidence="1" id="KW-0862">Zinc</keyword>
<dbReference type="InterPro" id="IPR001680">
    <property type="entry name" value="WD40_rpt"/>
</dbReference>
<evidence type="ECO:0000256" key="1">
    <source>
        <dbReference type="PROSITE-ProRule" id="PRU00175"/>
    </source>
</evidence>
<dbReference type="EMBL" id="VJMH01007456">
    <property type="protein sequence ID" value="KAF0683034.1"/>
    <property type="molecule type" value="Genomic_DNA"/>
</dbReference>
<reference evidence="4" key="2">
    <citation type="submission" date="2019-06" db="EMBL/GenBank/DDBJ databases">
        <title>Genomics analysis of Aphanomyces spp. identifies a new class of oomycete effector associated with host adaptation.</title>
        <authorList>
            <person name="Gaulin E."/>
        </authorList>
    </citation>
    <scope>NUCLEOTIDE SEQUENCE</scope>
    <source>
        <strain evidence="4">CBS 578.67</strain>
    </source>
</reference>
<feature type="domain" description="RING-type" evidence="3">
    <location>
        <begin position="1335"/>
        <end position="1376"/>
    </location>
</feature>
<accession>A0A485LS98</accession>
<dbReference type="SUPFAM" id="SSF57850">
    <property type="entry name" value="RING/U-box"/>
    <property type="match status" value="1"/>
</dbReference>
<keyword evidence="1" id="KW-0479">Metal-binding</keyword>
<dbReference type="EMBL" id="CAADRA010007482">
    <property type="protein sequence ID" value="VFU01521.1"/>
    <property type="molecule type" value="Genomic_DNA"/>
</dbReference>
<gene>
    <name evidence="5" type="primary">Aste57867_24887</name>
    <name evidence="4" type="ORF">As57867_024809</name>
    <name evidence="5" type="ORF">ASTE57867_24887</name>
</gene>
<dbReference type="PANTHER" id="PTHR23287">
    <property type="entry name" value="RUBY-EYE2-LIKE PROTEIN"/>
    <property type="match status" value="1"/>
</dbReference>
<dbReference type="SMART" id="SM00320">
    <property type="entry name" value="WD40"/>
    <property type="match status" value="3"/>
</dbReference>
<protein>
    <submittedName>
        <fullName evidence="5">Aste57867_24887 protein</fullName>
    </submittedName>
</protein>
<dbReference type="InterPro" id="IPR015943">
    <property type="entry name" value="WD40/YVTN_repeat-like_dom_sf"/>
</dbReference>
<keyword evidence="6" id="KW-1185">Reference proteome</keyword>
<feature type="region of interest" description="Disordered" evidence="2">
    <location>
        <begin position="697"/>
        <end position="731"/>
    </location>
</feature>
<organism evidence="5 6">
    <name type="scientific">Aphanomyces stellatus</name>
    <dbReference type="NCBI Taxonomy" id="120398"/>
    <lineage>
        <taxon>Eukaryota</taxon>
        <taxon>Sar</taxon>
        <taxon>Stramenopiles</taxon>
        <taxon>Oomycota</taxon>
        <taxon>Saprolegniomycetes</taxon>
        <taxon>Saprolegniales</taxon>
        <taxon>Verrucalvaceae</taxon>
        <taxon>Aphanomyces</taxon>
    </lineage>
</organism>
<evidence type="ECO:0000313" key="4">
    <source>
        <dbReference type="EMBL" id="KAF0683034.1"/>
    </source>
</evidence>
<dbReference type="InterPro" id="IPR001841">
    <property type="entry name" value="Znf_RING"/>
</dbReference>
<dbReference type="OrthoDB" id="19493at2759"/>
<keyword evidence="1" id="KW-0863">Zinc-finger</keyword>
<dbReference type="PANTHER" id="PTHR23287:SF16">
    <property type="entry name" value="TECTONIN BETA-PROPELLER REPEAT-CONTAINING PROTEIN 2"/>
    <property type="match status" value="1"/>
</dbReference>